<reference evidence="2" key="1">
    <citation type="submission" date="2017-01" db="EMBL/GenBank/DDBJ databases">
        <authorList>
            <person name="Wang Y."/>
            <person name="White M."/>
            <person name="Kvist S."/>
            <person name="Moncalvo J.-M."/>
        </authorList>
    </citation>
    <scope>NUCLEOTIDE SEQUENCE [LARGE SCALE GENOMIC DNA]</scope>
    <source>
        <strain evidence="2">COL-18-3</strain>
    </source>
</reference>
<sequence>DKYGHDGDRRHRGIGIPVLADVVGVGVVVDTDDHNKDCTDNEYGDGKKCSTAYTSKHETYTSKHKTY</sequence>
<accession>A0A1R1PBM9</accession>
<evidence type="ECO:0000313" key="2">
    <source>
        <dbReference type="Proteomes" id="UP000188320"/>
    </source>
</evidence>
<gene>
    <name evidence="1" type="ORF">AX774_g8246</name>
</gene>
<keyword evidence="2" id="KW-1185">Reference proteome</keyword>
<comment type="caution">
    <text evidence="1">The sequence shown here is derived from an EMBL/GenBank/DDBJ whole genome shotgun (WGS) entry which is preliminary data.</text>
</comment>
<protein>
    <submittedName>
        <fullName evidence="1">Uncharacterized protein</fullName>
    </submittedName>
</protein>
<dbReference type="Proteomes" id="UP000188320">
    <property type="component" value="Unassembled WGS sequence"/>
</dbReference>
<organism evidence="1 2">
    <name type="scientific">Zancudomyces culisetae</name>
    <name type="common">Gut fungus</name>
    <name type="synonym">Smittium culisetae</name>
    <dbReference type="NCBI Taxonomy" id="1213189"/>
    <lineage>
        <taxon>Eukaryota</taxon>
        <taxon>Fungi</taxon>
        <taxon>Fungi incertae sedis</taxon>
        <taxon>Zoopagomycota</taxon>
        <taxon>Kickxellomycotina</taxon>
        <taxon>Harpellomycetes</taxon>
        <taxon>Harpellales</taxon>
        <taxon>Legeriomycetaceae</taxon>
        <taxon>Zancudomyces</taxon>
    </lineage>
</organism>
<name>A0A1R1PBM9_ZANCU</name>
<evidence type="ECO:0000313" key="1">
    <source>
        <dbReference type="EMBL" id="OMH78363.1"/>
    </source>
</evidence>
<proteinExistence type="predicted"/>
<dbReference type="EMBL" id="LSSK01001954">
    <property type="protein sequence ID" value="OMH78363.1"/>
    <property type="molecule type" value="Genomic_DNA"/>
</dbReference>
<feature type="non-terminal residue" evidence="1">
    <location>
        <position position="1"/>
    </location>
</feature>
<dbReference type="AlphaFoldDB" id="A0A1R1PBM9"/>